<dbReference type="PROSITE" id="PS00792">
    <property type="entry name" value="DHPS_1"/>
    <property type="match status" value="1"/>
</dbReference>
<dbReference type="Pfam" id="PF01288">
    <property type="entry name" value="HPPK"/>
    <property type="match status" value="1"/>
</dbReference>
<keyword evidence="14 16" id="KW-0289">Folate biosynthesis</keyword>
<comment type="pathway">
    <text evidence="5">Cofactor biosynthesis; tetrahydrofolate biosynthesis; 2-amino-4-hydroxy-6-hydroxymethyl-7,8-dihydropteridine diphosphate from 7,8-dihydroneopterin triphosphate: step 4/4.</text>
</comment>
<dbReference type="InterPro" id="IPR016261">
    <property type="entry name" value="Folic_acid_synth"/>
</dbReference>
<keyword evidence="8 16" id="KW-0808">Transferase</keyword>
<keyword evidence="13 16" id="KW-0460">Magnesium</keyword>
<dbReference type="InterPro" id="IPR006157">
    <property type="entry name" value="FolB_dom"/>
</dbReference>
<comment type="function">
    <text evidence="16">Catalyzes three sequential steps of tetrahydrofolate biosynthesis.</text>
</comment>
<dbReference type="InterPro" id="IPR043133">
    <property type="entry name" value="GTP-CH-I_C/QueF"/>
</dbReference>
<dbReference type="InterPro" id="IPR000489">
    <property type="entry name" value="Pterin-binding_dom"/>
</dbReference>
<evidence type="ECO:0000256" key="4">
    <source>
        <dbReference type="ARBA" id="ARBA00004763"/>
    </source>
</evidence>
<evidence type="ECO:0000256" key="16">
    <source>
        <dbReference type="PIRNR" id="PIRNR000741"/>
    </source>
</evidence>
<keyword evidence="15" id="KW-0511">Multifunctional enzyme</keyword>
<keyword evidence="16" id="KW-0456">Lyase</keyword>
<dbReference type="Gene3D" id="3.30.1130.10">
    <property type="match status" value="2"/>
</dbReference>
<gene>
    <name evidence="18" type="primary">FOL1</name>
    <name evidence="18" type="ORF">CAAN4_G05798</name>
</gene>
<dbReference type="EMBL" id="OZ004259">
    <property type="protein sequence ID" value="CAK7916840.1"/>
    <property type="molecule type" value="Genomic_DNA"/>
</dbReference>
<keyword evidence="12 16" id="KW-0067">ATP-binding</keyword>
<dbReference type="PROSITE" id="PS50972">
    <property type="entry name" value="PTERIN_BINDING"/>
    <property type="match status" value="1"/>
</dbReference>
<evidence type="ECO:0000256" key="6">
    <source>
        <dbReference type="ARBA" id="ARBA00009640"/>
    </source>
</evidence>
<comment type="similarity">
    <text evidence="16">In the central section; belongs to the HPPK family.</text>
</comment>
<dbReference type="SUPFAM" id="SSF55620">
    <property type="entry name" value="Tetrahydrobiopterin biosynthesis enzymes-like"/>
    <property type="match status" value="2"/>
</dbReference>
<dbReference type="SUPFAM" id="SSF51717">
    <property type="entry name" value="Dihydropteroate synthetase-like"/>
    <property type="match status" value="1"/>
</dbReference>
<accession>A0ABP0EH61</accession>
<name>A0ABP0EH61_9ASCO</name>
<dbReference type="InterPro" id="IPR035907">
    <property type="entry name" value="Hppk_sf"/>
</dbReference>
<evidence type="ECO:0000256" key="15">
    <source>
        <dbReference type="ARBA" id="ARBA00023268"/>
    </source>
</evidence>
<dbReference type="InterPro" id="IPR011005">
    <property type="entry name" value="Dihydropteroate_synth-like_sf"/>
</dbReference>
<evidence type="ECO:0000256" key="14">
    <source>
        <dbReference type="ARBA" id="ARBA00022909"/>
    </source>
</evidence>
<keyword evidence="10 16" id="KW-0547">Nucleotide-binding</keyword>
<feature type="domain" description="Pterin-binding" evidence="17">
    <location>
        <begin position="479"/>
        <end position="789"/>
    </location>
</feature>
<keyword evidence="11 16" id="KW-0418">Kinase</keyword>
<evidence type="ECO:0000256" key="10">
    <source>
        <dbReference type="ARBA" id="ARBA00022741"/>
    </source>
</evidence>
<comment type="pathway">
    <text evidence="4">Cofactor biosynthesis; tetrahydrofolate biosynthesis; 7,8-dihydrofolate from 2-amino-4-hydroxy-6-hydroxymethyl-7,8-dihydropteridine diphosphate and 4-aminobenzoate: step 1/2.</text>
</comment>
<dbReference type="PROSITE" id="PS00793">
    <property type="entry name" value="DHPS_2"/>
    <property type="match status" value="1"/>
</dbReference>
<evidence type="ECO:0000256" key="5">
    <source>
        <dbReference type="ARBA" id="ARBA00005051"/>
    </source>
</evidence>
<dbReference type="CDD" id="cd00739">
    <property type="entry name" value="DHPS"/>
    <property type="match status" value="1"/>
</dbReference>
<proteinExistence type="inferred from homology"/>
<comment type="cofactor">
    <cofactor evidence="3 16">
        <name>Mg(2+)</name>
        <dbReference type="ChEBI" id="CHEBI:18420"/>
    </cofactor>
</comment>
<dbReference type="PIRSF" id="PIRSF000741">
    <property type="entry name" value="Folic_acid_synth"/>
    <property type="match status" value="1"/>
</dbReference>
<dbReference type="NCBIfam" id="TIGR00526">
    <property type="entry name" value="folB_dom"/>
    <property type="match status" value="2"/>
</dbReference>
<reference evidence="18 19" key="1">
    <citation type="submission" date="2024-01" db="EMBL/GenBank/DDBJ databases">
        <authorList>
            <consortium name="Genoscope - CEA"/>
            <person name="William W."/>
        </authorList>
    </citation>
    <scope>NUCLEOTIDE SEQUENCE [LARGE SCALE GENOMIC DNA]</scope>
    <source>
        <strain evidence="18 19">29B2s-10</strain>
    </source>
</reference>
<organism evidence="18 19">
    <name type="scientific">[Candida] anglica</name>
    <dbReference type="NCBI Taxonomy" id="148631"/>
    <lineage>
        <taxon>Eukaryota</taxon>
        <taxon>Fungi</taxon>
        <taxon>Dikarya</taxon>
        <taxon>Ascomycota</taxon>
        <taxon>Saccharomycotina</taxon>
        <taxon>Pichiomycetes</taxon>
        <taxon>Debaryomycetaceae</taxon>
        <taxon>Kurtzmaniella</taxon>
    </lineage>
</organism>
<dbReference type="Proteomes" id="UP001497600">
    <property type="component" value="Chromosome G"/>
</dbReference>
<dbReference type="PANTHER" id="PTHR20941:SF1">
    <property type="entry name" value="FOLIC ACID SYNTHESIS PROTEIN FOL1"/>
    <property type="match status" value="1"/>
</dbReference>
<dbReference type="NCBIfam" id="TIGR01498">
    <property type="entry name" value="folK"/>
    <property type="match status" value="1"/>
</dbReference>
<dbReference type="Pfam" id="PF00809">
    <property type="entry name" value="Pterin_bind"/>
    <property type="match status" value="2"/>
</dbReference>
<dbReference type="SUPFAM" id="SSF55083">
    <property type="entry name" value="6-hydroxymethyl-7,8-dihydropterin pyrophosphokinase, HPPK"/>
    <property type="match status" value="1"/>
</dbReference>
<evidence type="ECO:0000259" key="17">
    <source>
        <dbReference type="PROSITE" id="PS50972"/>
    </source>
</evidence>
<evidence type="ECO:0000256" key="3">
    <source>
        <dbReference type="ARBA" id="ARBA00001946"/>
    </source>
</evidence>
<evidence type="ECO:0000256" key="2">
    <source>
        <dbReference type="ARBA" id="ARBA00000198"/>
    </source>
</evidence>
<protein>
    <recommendedName>
        <fullName evidence="16">Folic acid synthesis protein fol1</fullName>
    </recommendedName>
</protein>
<sequence length="799" mass="88977">MFKDTVFISNLAATAITGKDAWNRPTPQPIGITVSLATDFHNASVTDNLKYSLNYAVISRNISEYMKQNEHHNFKSLANIGESISDLLYKTNAKHDNFQAKVSIKSTKSEIRANSVEYVLSRDKTGAKLIDTPDEYIVHGLRLLTIIGVFTFERLQRQIVDVDLCIKLKPEANLTIHKIIDDVVLYVESSNFKTVETLVMKIGQLILQNHGGDVMIETVDAKVTKPNAITFTDGVGVTSKMNEISFKDVKEKIDMSALSNASTLNSNEFNLPTSVEDSNFNKDSEHVAYIAFGSNEGEQVENINRAVELLESAKIKVLATSSLYISKPMYVKDQADFYNGVFKVSFSNLSPHDLLKTLKQIEYQEMNRVKEFTNGPRSIDLDILLYDDVVINSNDLNIPHISMLERSFVMQPLCELVVPDQLHPVSAEPLHNHLRELLKSKPNDQIQESADLLQIVPIPRIPDSSNPLKFDQVDHTSSTLIMGILNVTPDSFSDGGKNFGNPIETICSNALQLIESGATIIDIGGVSTRPGSVEPTEEEELERLIPVVEAIRSSSNELLSNCIISIDTYRSGVAEKCLLAGADIINDVSMGLYDDKKMFEIVSKYGCPYIMNHTRGTPQTMSKLTNYQSNTNEDIIEYATDPRREYSESNDSAVQNLTHGISRELALQMLKAFDHGVKKWQIILDPGIGFAKTLSQNLTIIRHASFFKKYGVLVNERDENNHVKHSYVSFNGISSLLGPSRKKFLGTICNEPVASDRLVSTAASIMACIEQNTDIVRVHDVAEMKKVCLTGDAIYKGKY</sequence>
<evidence type="ECO:0000256" key="12">
    <source>
        <dbReference type="ARBA" id="ARBA00022840"/>
    </source>
</evidence>
<keyword evidence="9 16" id="KW-0479">Metal-binding</keyword>
<dbReference type="InterPro" id="IPR045031">
    <property type="entry name" value="DHP_synth-like"/>
</dbReference>
<evidence type="ECO:0000256" key="7">
    <source>
        <dbReference type="ARBA" id="ARBA00009951"/>
    </source>
</evidence>
<dbReference type="InterPro" id="IPR000550">
    <property type="entry name" value="Hppk"/>
</dbReference>
<evidence type="ECO:0000256" key="9">
    <source>
        <dbReference type="ARBA" id="ARBA00022723"/>
    </source>
</evidence>
<comment type="catalytic activity">
    <reaction evidence="1">
        <text>(7,8-dihydropterin-6-yl)methyl diphosphate + 4-aminobenzoate = 7,8-dihydropteroate + diphosphate</text>
        <dbReference type="Rhea" id="RHEA:19949"/>
        <dbReference type="ChEBI" id="CHEBI:17836"/>
        <dbReference type="ChEBI" id="CHEBI:17839"/>
        <dbReference type="ChEBI" id="CHEBI:33019"/>
        <dbReference type="ChEBI" id="CHEBI:72950"/>
        <dbReference type="EC" id="2.5.1.15"/>
    </reaction>
</comment>
<dbReference type="PANTHER" id="PTHR20941">
    <property type="entry name" value="FOLATE SYNTHESIS PROTEINS"/>
    <property type="match status" value="1"/>
</dbReference>
<comment type="similarity">
    <text evidence="7 16">In the C-terminal section; belongs to the DHPS family.</text>
</comment>
<dbReference type="InterPro" id="IPR006390">
    <property type="entry name" value="DHP_synth_dom"/>
</dbReference>
<dbReference type="CDD" id="cd00483">
    <property type="entry name" value="HPPK"/>
    <property type="match status" value="1"/>
</dbReference>
<dbReference type="Gene3D" id="3.30.70.560">
    <property type="entry name" value="7,8-Dihydro-6-hydroxymethylpterin-pyrophosphokinase HPPK"/>
    <property type="match status" value="1"/>
</dbReference>
<evidence type="ECO:0000256" key="13">
    <source>
        <dbReference type="ARBA" id="ARBA00022842"/>
    </source>
</evidence>
<dbReference type="SMART" id="SM00905">
    <property type="entry name" value="FolB"/>
    <property type="match status" value="2"/>
</dbReference>
<dbReference type="Gene3D" id="3.20.20.20">
    <property type="entry name" value="Dihydropteroate synthase-like"/>
    <property type="match status" value="1"/>
</dbReference>
<evidence type="ECO:0000256" key="1">
    <source>
        <dbReference type="ARBA" id="ARBA00000012"/>
    </source>
</evidence>
<dbReference type="Pfam" id="PF02152">
    <property type="entry name" value="FolB"/>
    <property type="match status" value="2"/>
</dbReference>
<evidence type="ECO:0000256" key="8">
    <source>
        <dbReference type="ARBA" id="ARBA00022679"/>
    </source>
</evidence>
<comment type="catalytic activity">
    <reaction evidence="2">
        <text>6-hydroxymethyl-7,8-dihydropterin + ATP = (7,8-dihydropterin-6-yl)methyl diphosphate + AMP + H(+)</text>
        <dbReference type="Rhea" id="RHEA:11412"/>
        <dbReference type="ChEBI" id="CHEBI:15378"/>
        <dbReference type="ChEBI" id="CHEBI:30616"/>
        <dbReference type="ChEBI" id="CHEBI:44841"/>
        <dbReference type="ChEBI" id="CHEBI:72950"/>
        <dbReference type="ChEBI" id="CHEBI:456215"/>
        <dbReference type="EC" id="2.7.6.3"/>
    </reaction>
</comment>
<evidence type="ECO:0000313" key="18">
    <source>
        <dbReference type="EMBL" id="CAK7916840.1"/>
    </source>
</evidence>
<keyword evidence="19" id="KW-1185">Reference proteome</keyword>
<comment type="similarity">
    <text evidence="6 16">In the N-terminal section; belongs to the DHNA family.</text>
</comment>
<evidence type="ECO:0000313" key="19">
    <source>
        <dbReference type="Proteomes" id="UP001497600"/>
    </source>
</evidence>
<evidence type="ECO:0000256" key="11">
    <source>
        <dbReference type="ARBA" id="ARBA00022777"/>
    </source>
</evidence>